<keyword evidence="5" id="KW-0732">Signal</keyword>
<protein>
    <recommendedName>
        <fullName evidence="4">Trehalase</fullName>
        <ecNumber evidence="4">3.2.1.28</ecNumber>
    </recommendedName>
    <alternativeName>
        <fullName evidence="4">Alpha-trehalose glucohydrolase</fullName>
    </alternativeName>
</protein>
<dbReference type="SUPFAM" id="SSF48208">
    <property type="entry name" value="Six-hairpin glycosidases"/>
    <property type="match status" value="1"/>
</dbReference>
<dbReference type="Proteomes" id="UP000243579">
    <property type="component" value="Unassembled WGS sequence"/>
</dbReference>
<gene>
    <name evidence="7" type="ORF">ACHHYP_06259</name>
</gene>
<keyword evidence="8" id="KW-1185">Reference proteome</keyword>
<dbReference type="OrthoDB" id="3542292at2759"/>
<dbReference type="InterPro" id="IPR018232">
    <property type="entry name" value="Glyco_hydro_37_CS"/>
</dbReference>
<keyword evidence="3 4" id="KW-0326">Glycosidase</keyword>
<dbReference type="EMBL" id="KM038595">
    <property type="protein sequence ID" value="AIG56056.1"/>
    <property type="molecule type" value="Genomic_DNA"/>
</dbReference>
<evidence type="ECO:0000313" key="8">
    <source>
        <dbReference type="Proteomes" id="UP000243579"/>
    </source>
</evidence>
<sequence length="549" mass="60789">MLSFRSLVTASAVLASAVAADIEPKDIYCSGPVLETIQEARLFNDSKHFVDMVMKAAPQTVLSAFEALPDHSNTTLKAFLDKYFDEPSTDLVEIELPDFKESPAPLQAIKDADLKAWALQINKLWKLLGRKRVLPDGHYGSHLPTKHNLVVPGGRFRESYYWDSYWIVLGLLKSDMAETAKGVVQNLLDFVDAYGFVPNGGRIYYLNRSQPPLLSDMVRAIFEATKDEAYLAQALPLLDKEYAFWMTQGAATHRVEVQAKDGKTYSLNRYFSAGTSPRPESFREDIETASLVPDASRPTLYQNIIAAAESGWDFSSRWFQDGKTMKSLYTTDVIPVDLNAIMYRFERNLASFHKHVGNAQKAVAMDSAADARRAAIDAVLWNDAAGAWKDYITSAKAHSTIVSISDYTPLWAQAFDATDAARNARILASLKSSGLVLVAGIQTTTAHTGQQWDAYNAWAPEIDFTVEGLLRLNASEATAYAGKIVSDWVATGHSAYKQTGYMLEKYNASVVGGLGSGGEYDLQFGFGWTNGVILKFLTEYQDLLQHDHC</sequence>
<evidence type="ECO:0000313" key="6">
    <source>
        <dbReference type="EMBL" id="AIG56056.1"/>
    </source>
</evidence>
<evidence type="ECO:0000256" key="3">
    <source>
        <dbReference type="ARBA" id="ARBA00023295"/>
    </source>
</evidence>
<proteinExistence type="inferred from homology"/>
<dbReference type="PRINTS" id="PR00744">
    <property type="entry name" value="GLHYDRLASE37"/>
</dbReference>
<evidence type="ECO:0000313" key="7">
    <source>
        <dbReference type="EMBL" id="OQR89487.1"/>
    </source>
</evidence>
<dbReference type="STRING" id="1202772.A0A0A7CNB9"/>
<dbReference type="EC" id="3.2.1.28" evidence="4"/>
<feature type="chain" id="PRO_5002037062" description="Trehalase" evidence="5">
    <location>
        <begin position="20"/>
        <end position="549"/>
    </location>
</feature>
<dbReference type="EMBL" id="JNBR01000808">
    <property type="protein sequence ID" value="OQR89487.1"/>
    <property type="molecule type" value="Genomic_DNA"/>
</dbReference>
<dbReference type="InterPro" id="IPR008928">
    <property type="entry name" value="6-hairpin_glycosidase_sf"/>
</dbReference>
<organism evidence="6">
    <name type="scientific">Achlya hypogyna</name>
    <name type="common">Oomycete</name>
    <name type="synonym">Protoachlya hypogyna</name>
    <dbReference type="NCBI Taxonomy" id="1202772"/>
    <lineage>
        <taxon>Eukaryota</taxon>
        <taxon>Sar</taxon>
        <taxon>Stramenopiles</taxon>
        <taxon>Oomycota</taxon>
        <taxon>Saprolegniomycetes</taxon>
        <taxon>Saprolegniales</taxon>
        <taxon>Achlyaceae</taxon>
        <taxon>Achlya</taxon>
    </lineage>
</organism>
<dbReference type="InterPro" id="IPR001661">
    <property type="entry name" value="Glyco_hydro_37"/>
</dbReference>
<dbReference type="PANTHER" id="PTHR23403:SF1">
    <property type="entry name" value="TREHALASE"/>
    <property type="match status" value="1"/>
</dbReference>
<evidence type="ECO:0000256" key="2">
    <source>
        <dbReference type="ARBA" id="ARBA00022801"/>
    </source>
</evidence>
<dbReference type="Gene3D" id="1.50.10.10">
    <property type="match status" value="1"/>
</dbReference>
<evidence type="ECO:0000256" key="4">
    <source>
        <dbReference type="RuleBase" id="RU361180"/>
    </source>
</evidence>
<dbReference type="Pfam" id="PF01204">
    <property type="entry name" value="Trehalase"/>
    <property type="match status" value="1"/>
</dbReference>
<comment type="similarity">
    <text evidence="1 4">Belongs to the glycosyl hydrolase 37 family.</text>
</comment>
<dbReference type="PROSITE" id="PS00927">
    <property type="entry name" value="TREHALASE_1"/>
    <property type="match status" value="1"/>
</dbReference>
<reference evidence="6 8" key="1">
    <citation type="journal article" date="2014" name="Genome Biol. Evol.">
        <title>The secreted proteins of Achlya hypogyna and Thraustotheca clavata identify the ancestral oomycete secretome and reveal gene acquisitions by horizontal gene transfer.</title>
        <authorList>
            <person name="Misner I."/>
            <person name="Blouin N."/>
            <person name="Leonard G."/>
            <person name="Richards T.A."/>
            <person name="Lane C.E."/>
        </authorList>
    </citation>
    <scope>NUCLEOTIDE SEQUENCE</scope>
    <source>
        <strain evidence="6 8">ATCC 48635</strain>
    </source>
</reference>
<feature type="signal peptide" evidence="5">
    <location>
        <begin position="1"/>
        <end position="19"/>
    </location>
</feature>
<keyword evidence="2 4" id="KW-0378">Hydrolase</keyword>
<name>A0A0A7CNB9_ACHHY</name>
<dbReference type="PANTHER" id="PTHR23403">
    <property type="entry name" value="TREHALASE"/>
    <property type="match status" value="1"/>
</dbReference>
<comment type="catalytic activity">
    <reaction evidence="4">
        <text>alpha,alpha-trehalose + H2O = alpha-D-glucose + beta-D-glucose</text>
        <dbReference type="Rhea" id="RHEA:32675"/>
        <dbReference type="ChEBI" id="CHEBI:15377"/>
        <dbReference type="ChEBI" id="CHEBI:15903"/>
        <dbReference type="ChEBI" id="CHEBI:16551"/>
        <dbReference type="ChEBI" id="CHEBI:17925"/>
        <dbReference type="EC" id="3.2.1.28"/>
    </reaction>
</comment>
<evidence type="ECO:0000256" key="1">
    <source>
        <dbReference type="ARBA" id="ARBA00005615"/>
    </source>
</evidence>
<evidence type="ECO:0000256" key="5">
    <source>
        <dbReference type="SAM" id="SignalP"/>
    </source>
</evidence>
<dbReference type="GO" id="GO:0004555">
    <property type="term" value="F:alpha,alpha-trehalase activity"/>
    <property type="evidence" value="ECO:0007669"/>
    <property type="project" value="UniProtKB-EC"/>
</dbReference>
<dbReference type="InterPro" id="IPR012341">
    <property type="entry name" value="6hp_glycosidase-like_sf"/>
</dbReference>
<dbReference type="GO" id="GO:0005993">
    <property type="term" value="P:trehalose catabolic process"/>
    <property type="evidence" value="ECO:0007669"/>
    <property type="project" value="TreeGrafter"/>
</dbReference>
<dbReference type="AlphaFoldDB" id="A0A0A7CNB9"/>
<accession>A0A0A7CNB9</accession>